<dbReference type="AlphaFoldDB" id="A0A194ADK4"/>
<keyword evidence="10" id="KW-0812">Transmembrane</keyword>
<keyword evidence="10" id="KW-1133">Transmembrane helix</keyword>
<keyword evidence="5" id="KW-0547">Nucleotide-binding</keyword>
<organism evidence="13 14">
    <name type="scientific">Desulfoplanes formicivorans</name>
    <dbReference type="NCBI Taxonomy" id="1592317"/>
    <lineage>
        <taxon>Bacteria</taxon>
        <taxon>Pseudomonadati</taxon>
        <taxon>Thermodesulfobacteriota</taxon>
        <taxon>Desulfovibrionia</taxon>
        <taxon>Desulfovibrionales</taxon>
        <taxon>Desulfoplanaceae</taxon>
        <taxon>Desulfoplanes</taxon>
    </lineage>
</organism>
<dbReference type="InterPro" id="IPR005467">
    <property type="entry name" value="His_kinase_dom"/>
</dbReference>
<dbReference type="InterPro" id="IPR036890">
    <property type="entry name" value="HATPase_C_sf"/>
</dbReference>
<dbReference type="GO" id="GO:0000155">
    <property type="term" value="F:phosphorelay sensor kinase activity"/>
    <property type="evidence" value="ECO:0007669"/>
    <property type="project" value="InterPro"/>
</dbReference>
<evidence type="ECO:0000256" key="5">
    <source>
        <dbReference type="ARBA" id="ARBA00022741"/>
    </source>
</evidence>
<dbReference type="GO" id="GO:0005524">
    <property type="term" value="F:ATP binding"/>
    <property type="evidence" value="ECO:0007669"/>
    <property type="project" value="UniProtKB-KW"/>
</dbReference>
<dbReference type="EC" id="2.7.13.3" evidence="2"/>
<keyword evidence="10" id="KW-0472">Membrane</keyword>
<evidence type="ECO:0000256" key="10">
    <source>
        <dbReference type="SAM" id="Phobius"/>
    </source>
</evidence>
<dbReference type="InterPro" id="IPR004358">
    <property type="entry name" value="Sig_transdc_His_kin-like_C"/>
</dbReference>
<keyword evidence="9" id="KW-0175">Coiled coil</keyword>
<dbReference type="Gene3D" id="3.40.50.2300">
    <property type="match status" value="2"/>
</dbReference>
<dbReference type="InterPro" id="IPR003661">
    <property type="entry name" value="HisK_dim/P_dom"/>
</dbReference>
<keyword evidence="3" id="KW-0597">Phosphoprotein</keyword>
<dbReference type="SUPFAM" id="SSF55874">
    <property type="entry name" value="ATPase domain of HSP90 chaperone/DNA topoisomerase II/histidine kinase"/>
    <property type="match status" value="1"/>
</dbReference>
<gene>
    <name evidence="13" type="ORF">DPF_0865</name>
</gene>
<dbReference type="Gene3D" id="3.30.565.10">
    <property type="entry name" value="Histidine kinase-like ATPase, C-terminal domain"/>
    <property type="match status" value="1"/>
</dbReference>
<keyword evidence="14" id="KW-1185">Reference proteome</keyword>
<dbReference type="PRINTS" id="PR00344">
    <property type="entry name" value="BCTRLSENSOR"/>
</dbReference>
<accession>A0A194ADK4</accession>
<comment type="catalytic activity">
    <reaction evidence="1">
        <text>ATP + protein L-histidine = ADP + protein N-phospho-L-histidine.</text>
        <dbReference type="EC" id="2.7.13.3"/>
    </reaction>
</comment>
<feature type="signal peptide" evidence="11">
    <location>
        <begin position="1"/>
        <end position="24"/>
    </location>
</feature>
<keyword evidence="4" id="KW-0808">Transferase</keyword>
<dbReference type="Proteomes" id="UP000095200">
    <property type="component" value="Unassembled WGS sequence"/>
</dbReference>
<dbReference type="CDD" id="cd00082">
    <property type="entry name" value="HisKA"/>
    <property type="match status" value="1"/>
</dbReference>
<comment type="caution">
    <text evidence="13">The sequence shown here is derived from an EMBL/GenBank/DDBJ whole genome shotgun (WGS) entry which is preliminary data.</text>
</comment>
<evidence type="ECO:0000256" key="7">
    <source>
        <dbReference type="ARBA" id="ARBA00022840"/>
    </source>
</evidence>
<evidence type="ECO:0000256" key="3">
    <source>
        <dbReference type="ARBA" id="ARBA00022553"/>
    </source>
</evidence>
<evidence type="ECO:0000256" key="11">
    <source>
        <dbReference type="SAM" id="SignalP"/>
    </source>
</evidence>
<evidence type="ECO:0000256" key="1">
    <source>
        <dbReference type="ARBA" id="ARBA00000085"/>
    </source>
</evidence>
<feature type="coiled-coil region" evidence="9">
    <location>
        <begin position="368"/>
        <end position="404"/>
    </location>
</feature>
<dbReference type="PANTHER" id="PTHR43065">
    <property type="entry name" value="SENSOR HISTIDINE KINASE"/>
    <property type="match status" value="1"/>
</dbReference>
<sequence>MIRTDWVSLIVLGSCLCLSSTALAKNPHPLKRKVSILYISNFSSQYYWNNIIKKQIMKHFDSLEIPLDFYEEVLDVRRKDPRSRDAIFSILKKLYKEKYRNIKIDLIISSDDSIVGSLGRKLFPDVPFLFCYARNDLKKNLIDMGNASATIDHRNPETIIDIGIKLHPNIKHICIVSDYSEVSIFFSNQIQNIEKFYPQRKFVYIRTDNINELVDKLRQLDNNTFIIDTSYYSSPFEEFSHRKTKSIVFETTQLPVYSLWSNPVGNGVVAGMDLDPFKHGSTAARLAVQIIQQGSADNVPPVFVPEERVYFDYEMLTLFSIPEDILPPTAVVINKPLSFFEKYRATLALIFVVVVFFSIIITMLIVALRQKKREKKVLTMEIDVKNKEAEAREKLQQAKKMEALGTFSLGIAHDLNGVLGSISTCSRLAQQEISSESRAYEDLHQIDISIQRAIDLIRKISKKGNIYTKAPLPLKKAMDESMHVLNSQIPKTVEFNYENNIGDAKVLLDPGEIHQIVQNLCVNAVQAMDGHGRLSVCVHEDCKLKEIVISVTDTGKGIPGDHVERIFDPYFTTKKDKGGKGLGLFIVHNIIDSISGKITVKNSMNAGTCFQLYIPIAE</sequence>
<keyword evidence="11" id="KW-0732">Signal</keyword>
<dbReference type="PROSITE" id="PS50109">
    <property type="entry name" value="HIS_KIN"/>
    <property type="match status" value="1"/>
</dbReference>
<evidence type="ECO:0000313" key="14">
    <source>
        <dbReference type="Proteomes" id="UP000095200"/>
    </source>
</evidence>
<dbReference type="STRING" id="1592317.DPF_0865"/>
<reference evidence="14" key="1">
    <citation type="submission" date="2016-06" db="EMBL/GenBank/DDBJ databases">
        <title>Draft genome sequence of Desulfoplanes formicivorans strain Pf12B.</title>
        <authorList>
            <person name="Watanabe M."/>
            <person name="Kojima H."/>
            <person name="Fukui M."/>
        </authorList>
    </citation>
    <scope>NUCLEOTIDE SEQUENCE [LARGE SCALE GENOMIC DNA]</scope>
    <source>
        <strain evidence="14">Pf12B</strain>
    </source>
</reference>
<feature type="transmembrane region" description="Helical" evidence="10">
    <location>
        <begin position="345"/>
        <end position="368"/>
    </location>
</feature>
<dbReference type="SMART" id="SM00387">
    <property type="entry name" value="HATPase_c"/>
    <property type="match status" value="1"/>
</dbReference>
<dbReference type="InterPro" id="IPR036097">
    <property type="entry name" value="HisK_dim/P_sf"/>
</dbReference>
<evidence type="ECO:0000256" key="6">
    <source>
        <dbReference type="ARBA" id="ARBA00022777"/>
    </source>
</evidence>
<dbReference type="SUPFAM" id="SSF47384">
    <property type="entry name" value="Homodimeric domain of signal transducing histidine kinase"/>
    <property type="match status" value="1"/>
</dbReference>
<feature type="chain" id="PRO_5008262441" description="histidine kinase" evidence="11">
    <location>
        <begin position="25"/>
        <end position="618"/>
    </location>
</feature>
<evidence type="ECO:0000259" key="12">
    <source>
        <dbReference type="PROSITE" id="PS50109"/>
    </source>
</evidence>
<feature type="domain" description="Histidine kinase" evidence="12">
    <location>
        <begin position="410"/>
        <end position="618"/>
    </location>
</feature>
<evidence type="ECO:0000256" key="9">
    <source>
        <dbReference type="SAM" id="Coils"/>
    </source>
</evidence>
<dbReference type="PANTHER" id="PTHR43065:SF46">
    <property type="entry name" value="C4-DICARBOXYLATE TRANSPORT SENSOR PROTEIN DCTB"/>
    <property type="match status" value="1"/>
</dbReference>
<evidence type="ECO:0000313" key="13">
    <source>
        <dbReference type="EMBL" id="GAU08162.1"/>
    </source>
</evidence>
<dbReference type="InterPro" id="IPR003594">
    <property type="entry name" value="HATPase_dom"/>
</dbReference>
<evidence type="ECO:0000256" key="2">
    <source>
        <dbReference type="ARBA" id="ARBA00012438"/>
    </source>
</evidence>
<name>A0A194ADK4_9BACT</name>
<proteinExistence type="predicted"/>
<dbReference type="EMBL" id="BDFE01000009">
    <property type="protein sequence ID" value="GAU08162.1"/>
    <property type="molecule type" value="Genomic_DNA"/>
</dbReference>
<evidence type="ECO:0000256" key="4">
    <source>
        <dbReference type="ARBA" id="ARBA00022679"/>
    </source>
</evidence>
<protein>
    <recommendedName>
        <fullName evidence="2">histidine kinase</fullName>
        <ecNumber evidence="2">2.7.13.3</ecNumber>
    </recommendedName>
</protein>
<dbReference type="Pfam" id="PF02518">
    <property type="entry name" value="HATPase_c"/>
    <property type="match status" value="1"/>
</dbReference>
<keyword evidence="7" id="KW-0067">ATP-binding</keyword>
<keyword evidence="8" id="KW-0902">Two-component regulatory system</keyword>
<evidence type="ECO:0000256" key="8">
    <source>
        <dbReference type="ARBA" id="ARBA00023012"/>
    </source>
</evidence>
<keyword evidence="6" id="KW-0418">Kinase</keyword>
<dbReference type="Gene3D" id="1.10.287.130">
    <property type="match status" value="1"/>
</dbReference>